<sequence>MNATSLKRIGTIVIMPSKGCEGLKKRRGSPMQSSRREFGGHPMHYIQWGYGNFSPRARSYDHNFYVCYEGNKFIARKNVRNGGNYVNMEERFHKKKGNYEGYYGSFNYGGYNYRKGSQTLGTTSRPLSYNNLKLLLLRGTFGPYDYDAWEQKIESLFYSYYVIEEEKLLLSKCEKRRRMGAQPIKTWSLMKQSSRNRFGVGTMKDKDKVNQRLNSWSY</sequence>
<dbReference type="Proteomes" id="UP001060085">
    <property type="component" value="Linkage Group LG01"/>
</dbReference>
<evidence type="ECO:0000313" key="1">
    <source>
        <dbReference type="EMBL" id="KAI5682103.1"/>
    </source>
</evidence>
<dbReference type="EMBL" id="CM044701">
    <property type="protein sequence ID" value="KAI5682103.1"/>
    <property type="molecule type" value="Genomic_DNA"/>
</dbReference>
<gene>
    <name evidence="1" type="ORF">M9H77_03331</name>
</gene>
<accession>A0ACC0CAV2</accession>
<name>A0ACC0CAV2_CATRO</name>
<protein>
    <submittedName>
        <fullName evidence="1">Uncharacterized protein</fullName>
    </submittedName>
</protein>
<reference evidence="2" key="1">
    <citation type="journal article" date="2023" name="Nat. Plants">
        <title>Single-cell RNA sequencing provides a high-resolution roadmap for understanding the multicellular compartmentation of specialized metabolism.</title>
        <authorList>
            <person name="Sun S."/>
            <person name="Shen X."/>
            <person name="Li Y."/>
            <person name="Li Y."/>
            <person name="Wang S."/>
            <person name="Li R."/>
            <person name="Zhang H."/>
            <person name="Shen G."/>
            <person name="Guo B."/>
            <person name="Wei J."/>
            <person name="Xu J."/>
            <person name="St-Pierre B."/>
            <person name="Chen S."/>
            <person name="Sun C."/>
        </authorList>
    </citation>
    <scope>NUCLEOTIDE SEQUENCE [LARGE SCALE GENOMIC DNA]</scope>
</reference>
<keyword evidence="2" id="KW-1185">Reference proteome</keyword>
<organism evidence="1 2">
    <name type="scientific">Catharanthus roseus</name>
    <name type="common">Madagascar periwinkle</name>
    <name type="synonym">Vinca rosea</name>
    <dbReference type="NCBI Taxonomy" id="4058"/>
    <lineage>
        <taxon>Eukaryota</taxon>
        <taxon>Viridiplantae</taxon>
        <taxon>Streptophyta</taxon>
        <taxon>Embryophyta</taxon>
        <taxon>Tracheophyta</taxon>
        <taxon>Spermatophyta</taxon>
        <taxon>Magnoliopsida</taxon>
        <taxon>eudicotyledons</taxon>
        <taxon>Gunneridae</taxon>
        <taxon>Pentapetalae</taxon>
        <taxon>asterids</taxon>
        <taxon>lamiids</taxon>
        <taxon>Gentianales</taxon>
        <taxon>Apocynaceae</taxon>
        <taxon>Rauvolfioideae</taxon>
        <taxon>Vinceae</taxon>
        <taxon>Catharanthinae</taxon>
        <taxon>Catharanthus</taxon>
    </lineage>
</organism>
<proteinExistence type="predicted"/>
<comment type="caution">
    <text evidence="1">The sequence shown here is derived from an EMBL/GenBank/DDBJ whole genome shotgun (WGS) entry which is preliminary data.</text>
</comment>
<evidence type="ECO:0000313" key="2">
    <source>
        <dbReference type="Proteomes" id="UP001060085"/>
    </source>
</evidence>